<reference evidence="3" key="1">
    <citation type="submission" date="2023-10" db="EMBL/GenBank/DDBJ databases">
        <authorList>
            <person name="Chen Y."/>
            <person name="Shah S."/>
            <person name="Dougan E. K."/>
            <person name="Thang M."/>
            <person name="Chan C."/>
        </authorList>
    </citation>
    <scope>NUCLEOTIDE SEQUENCE [LARGE SCALE GENOMIC DNA]</scope>
</reference>
<keyword evidence="4" id="KW-1185">Reference proteome</keyword>
<evidence type="ECO:0000313" key="3">
    <source>
        <dbReference type="EMBL" id="CAK0850401.1"/>
    </source>
</evidence>
<protein>
    <submittedName>
        <fullName evidence="3">Uncharacterized protein</fullName>
    </submittedName>
</protein>
<dbReference type="EMBL" id="CAUYUJ010015146">
    <property type="protein sequence ID" value="CAK0850401.1"/>
    <property type="molecule type" value="Genomic_DNA"/>
</dbReference>
<feature type="compositionally biased region" description="Low complexity" evidence="1">
    <location>
        <begin position="314"/>
        <end position="329"/>
    </location>
</feature>
<name>A0ABN9TVV0_9DINO</name>
<proteinExistence type="predicted"/>
<dbReference type="Proteomes" id="UP001189429">
    <property type="component" value="Unassembled WGS sequence"/>
</dbReference>
<feature type="region of interest" description="Disordered" evidence="1">
    <location>
        <begin position="312"/>
        <end position="392"/>
    </location>
</feature>
<keyword evidence="2" id="KW-0812">Transmembrane</keyword>
<keyword evidence="2" id="KW-0472">Membrane</keyword>
<evidence type="ECO:0000256" key="2">
    <source>
        <dbReference type="SAM" id="Phobius"/>
    </source>
</evidence>
<gene>
    <name evidence="3" type="ORF">PCOR1329_LOCUS42820</name>
</gene>
<evidence type="ECO:0000256" key="1">
    <source>
        <dbReference type="SAM" id="MobiDB-lite"/>
    </source>
</evidence>
<feature type="transmembrane region" description="Helical" evidence="2">
    <location>
        <begin position="64"/>
        <end position="86"/>
    </location>
</feature>
<organism evidence="3 4">
    <name type="scientific">Prorocentrum cordatum</name>
    <dbReference type="NCBI Taxonomy" id="2364126"/>
    <lineage>
        <taxon>Eukaryota</taxon>
        <taxon>Sar</taxon>
        <taxon>Alveolata</taxon>
        <taxon>Dinophyceae</taxon>
        <taxon>Prorocentrales</taxon>
        <taxon>Prorocentraceae</taxon>
        <taxon>Prorocentrum</taxon>
    </lineage>
</organism>
<sequence>MADGVPEELGEVLSNATATFGGKVAELVRQTANATVELNLTSIAAAPPGRETPVVVVQLSKVKLLAWLTVALAVVGSVAAAVAMLLRGPGSGDGELRRRVEGLRVTRGAELRSMFGASSGGPPADQALSPGILMRIRGRVVAGAEGPLQAPFSQRACVTCSACVSRGRHDGIQPPPLAFHAAGRDFEVQLSDAPRLSVAVRGHDVALFSMAGGLEVHEVPFAGAPESWRRFVLDRLVPVAGPAAHFDSCEDLGSAGGPLQFRECALAVGAEATLVGEVAREAGGALRLRPWRPPSSPERRAAADPLCGHVMAVGGRQPRQSGRQRLPLAARRRAGGAAAGSGPPPALGAAGAAGALALARPAPPPRGGRPPEAARARQLPGAGLAGPAGAAI</sequence>
<evidence type="ECO:0000313" key="4">
    <source>
        <dbReference type="Proteomes" id="UP001189429"/>
    </source>
</evidence>
<keyword evidence="2" id="KW-1133">Transmembrane helix</keyword>
<feature type="compositionally biased region" description="Low complexity" evidence="1">
    <location>
        <begin position="370"/>
        <end position="392"/>
    </location>
</feature>
<comment type="caution">
    <text evidence="3">The sequence shown here is derived from an EMBL/GenBank/DDBJ whole genome shotgun (WGS) entry which is preliminary data.</text>
</comment>
<accession>A0ABN9TVV0</accession>
<feature type="compositionally biased region" description="Low complexity" evidence="1">
    <location>
        <begin position="347"/>
        <end position="360"/>
    </location>
</feature>